<dbReference type="EMBL" id="JAFCMP010000246">
    <property type="protein sequence ID" value="KAG5182365.1"/>
    <property type="molecule type" value="Genomic_DNA"/>
</dbReference>
<name>A0A836CDE7_9STRA</name>
<feature type="compositionally biased region" description="Low complexity" evidence="1">
    <location>
        <begin position="776"/>
        <end position="819"/>
    </location>
</feature>
<organism evidence="2 3">
    <name type="scientific">Tribonema minus</name>
    <dbReference type="NCBI Taxonomy" id="303371"/>
    <lineage>
        <taxon>Eukaryota</taxon>
        <taxon>Sar</taxon>
        <taxon>Stramenopiles</taxon>
        <taxon>Ochrophyta</taxon>
        <taxon>PX clade</taxon>
        <taxon>Xanthophyceae</taxon>
        <taxon>Tribonematales</taxon>
        <taxon>Tribonemataceae</taxon>
        <taxon>Tribonema</taxon>
    </lineage>
</organism>
<feature type="region of interest" description="Disordered" evidence="1">
    <location>
        <begin position="564"/>
        <end position="583"/>
    </location>
</feature>
<sequence length="895" mass="94911">MSDGENGEEQLLGKKHGLVQLSGLVEALETYVGGTGGGVPNDKRKENNTVWSAAGQKRWWGLIHAPLMGLTAAVSGSTRLGLEVTQPVADLLWDLGSDLIPRACRPVAAAATAAIKGDAKRFRELQRLLTDGVMVGGVEMEAADAAAVALLQQQRSPGPPPSQAPPSQDPEISLRKAFALSLKESDHPLENNLRPGVRGFQKLENGKFKVWMNRADGVQVDLGVMATAPPAPGLWSTGRADGVQVDLGVMATAPPAPGLEHWQKLENGKFKVWMNRADEVQVDLGVMATASPPPGLWSTGSMLLSKRDEVPVLAAVGIYMLRLWGLRQGMFLPPSYDAPPPPPEAILAQLALYDLPTPALPPQDLWLKYVKPVLPLGAYYTKGMSDSPRAREYVKCTLPLGAYYTKGMSDSPRARPALPLGAYFTEGMSDSPRARYVKPVLPLGAYYTKGMSDSPRARDRPVLPLGAYFTKGISDLPRVLAKRQYEALSRILLAGAQEPGTPLAARAAHVVVSLRSAGGAWSAGAAELSAALSVNPPCAADAPVKYAQLFDLSRAVIGTNPAMRTATVGGGRRAKSESTNDDAQQQQIAAAGEAEAATAAAVPPAKATATRTRKRTRPPSPPDDKVDAEAARRGHAAALDALGHCITLLYTHVDADTRRRLAGLPHDAAAADGSGGGDLALQDFAAAVAARCSHAAAAPLPPVAVRGAGADMQVVFTTAACGNGGSGGGGPSGKAMPTVAVNDVAAPLQGSWQQQQQQQQHGALLQQQALWPMQLQPPQAAAPAAAALAPSPADVQQMQQQQQQPVQEQQPVMQQLHQPMSHHHHQQQQQQQHAPVHYYQQQDHHEQQQQQHHVVVPAVAPLQQPSHQLQQQHADHQPETVAAHAGMAETHRVAV</sequence>
<evidence type="ECO:0000313" key="2">
    <source>
        <dbReference type="EMBL" id="KAG5182365.1"/>
    </source>
</evidence>
<feature type="region of interest" description="Disordered" evidence="1">
    <location>
        <begin position="590"/>
        <end position="632"/>
    </location>
</feature>
<feature type="compositionally biased region" description="Low complexity" evidence="1">
    <location>
        <begin position="590"/>
        <end position="610"/>
    </location>
</feature>
<protein>
    <submittedName>
        <fullName evidence="2">Uncharacterized protein</fullName>
    </submittedName>
</protein>
<accession>A0A836CDE7</accession>
<gene>
    <name evidence="2" type="ORF">JKP88DRAFT_278031</name>
</gene>
<keyword evidence="3" id="KW-1185">Reference proteome</keyword>
<feature type="compositionally biased region" description="Basic and acidic residues" evidence="1">
    <location>
        <begin position="622"/>
        <end position="632"/>
    </location>
</feature>
<evidence type="ECO:0000256" key="1">
    <source>
        <dbReference type="SAM" id="MobiDB-lite"/>
    </source>
</evidence>
<comment type="caution">
    <text evidence="2">The sequence shown here is derived from an EMBL/GenBank/DDBJ whole genome shotgun (WGS) entry which is preliminary data.</text>
</comment>
<dbReference type="Proteomes" id="UP000664859">
    <property type="component" value="Unassembled WGS sequence"/>
</dbReference>
<feature type="region of interest" description="Disordered" evidence="1">
    <location>
        <begin position="776"/>
        <end position="853"/>
    </location>
</feature>
<feature type="compositionally biased region" description="Low complexity" evidence="1">
    <location>
        <begin position="827"/>
        <end position="841"/>
    </location>
</feature>
<reference evidence="2" key="1">
    <citation type="submission" date="2021-02" db="EMBL/GenBank/DDBJ databases">
        <title>First Annotated Genome of the Yellow-green Alga Tribonema minus.</title>
        <authorList>
            <person name="Mahan K.M."/>
        </authorList>
    </citation>
    <scope>NUCLEOTIDE SEQUENCE</scope>
    <source>
        <strain evidence="2">UTEX B ZZ1240</strain>
    </source>
</reference>
<proteinExistence type="predicted"/>
<dbReference type="AlphaFoldDB" id="A0A836CDE7"/>
<evidence type="ECO:0000313" key="3">
    <source>
        <dbReference type="Proteomes" id="UP000664859"/>
    </source>
</evidence>